<dbReference type="Proteomes" id="UP000000709">
    <property type="component" value="Unassembled WGS sequence"/>
</dbReference>
<protein>
    <submittedName>
        <fullName evidence="1">Uncharacterized protein</fullName>
    </submittedName>
</protein>
<dbReference type="KEGG" id="spaa:SPAPADRAFT_58592"/>
<dbReference type="GeneID" id="18872520"/>
<dbReference type="InParanoid" id="G3AGN0"/>
<dbReference type="HOGENOM" id="CLU_2984775_0_0_1"/>
<name>G3AGN0_SPAPN</name>
<feature type="non-terminal residue" evidence="1">
    <location>
        <position position="58"/>
    </location>
</feature>
<accession>G3AGN0</accession>
<gene>
    <name evidence="1" type="ORF">SPAPADRAFT_58592</name>
</gene>
<proteinExistence type="predicted"/>
<keyword evidence="2" id="KW-1185">Reference proteome</keyword>
<dbReference type="AlphaFoldDB" id="G3AGN0"/>
<organism evidence="2">
    <name type="scientific">Spathaspora passalidarum (strain NRRL Y-27907 / 11-Y1)</name>
    <dbReference type="NCBI Taxonomy" id="619300"/>
    <lineage>
        <taxon>Eukaryota</taxon>
        <taxon>Fungi</taxon>
        <taxon>Dikarya</taxon>
        <taxon>Ascomycota</taxon>
        <taxon>Saccharomycotina</taxon>
        <taxon>Pichiomycetes</taxon>
        <taxon>Debaryomycetaceae</taxon>
        <taxon>Spathaspora</taxon>
    </lineage>
</organism>
<reference evidence="1 2" key="1">
    <citation type="journal article" date="2011" name="Proc. Natl. Acad. Sci. U.S.A.">
        <title>Comparative genomics of xylose-fermenting fungi for enhanced biofuel production.</title>
        <authorList>
            <person name="Wohlbach D.J."/>
            <person name="Kuo A."/>
            <person name="Sato T.K."/>
            <person name="Potts K.M."/>
            <person name="Salamov A.A."/>
            <person name="LaButti K.M."/>
            <person name="Sun H."/>
            <person name="Clum A."/>
            <person name="Pangilinan J.L."/>
            <person name="Lindquist E.A."/>
            <person name="Lucas S."/>
            <person name="Lapidus A."/>
            <person name="Jin M."/>
            <person name="Gunawan C."/>
            <person name="Balan V."/>
            <person name="Dale B.E."/>
            <person name="Jeffries T.W."/>
            <person name="Zinkel R."/>
            <person name="Barry K.W."/>
            <person name="Grigoriev I.V."/>
            <person name="Gasch A.P."/>
        </authorList>
    </citation>
    <scope>NUCLEOTIDE SEQUENCE [LARGE SCALE GENOMIC DNA]</scope>
    <source>
        <strain evidence="2">NRRL Y-27907 / 11-Y1</strain>
    </source>
</reference>
<sequence>MCASGNFNRNLDRKLIFILDYSLHKGYLHQFANHQVMYESQLKKEKKVSTFFYSSHGT</sequence>
<evidence type="ECO:0000313" key="1">
    <source>
        <dbReference type="EMBL" id="EGW35369.1"/>
    </source>
</evidence>
<dbReference type="EMBL" id="GL996499">
    <property type="protein sequence ID" value="EGW35369.1"/>
    <property type="molecule type" value="Genomic_DNA"/>
</dbReference>
<evidence type="ECO:0000313" key="2">
    <source>
        <dbReference type="Proteomes" id="UP000000709"/>
    </source>
</evidence>
<dbReference type="RefSeq" id="XP_007372781.1">
    <property type="nucleotide sequence ID" value="XM_007372719.1"/>
</dbReference>